<dbReference type="VEuPathDB" id="TrichDB:TVAGG3_0281240"/>
<accession>A2F3V1</accession>
<organism evidence="2 3">
    <name type="scientific">Trichomonas vaginalis (strain ATCC PRA-98 / G3)</name>
    <dbReference type="NCBI Taxonomy" id="412133"/>
    <lineage>
        <taxon>Eukaryota</taxon>
        <taxon>Metamonada</taxon>
        <taxon>Parabasalia</taxon>
        <taxon>Trichomonadida</taxon>
        <taxon>Trichomonadidae</taxon>
        <taxon>Trichomonas</taxon>
    </lineage>
</organism>
<reference evidence="2" key="1">
    <citation type="submission" date="2006-10" db="EMBL/GenBank/DDBJ databases">
        <authorList>
            <person name="Amadeo P."/>
            <person name="Zhao Q."/>
            <person name="Wortman J."/>
            <person name="Fraser-Liggett C."/>
            <person name="Carlton J."/>
        </authorList>
    </citation>
    <scope>NUCLEOTIDE SEQUENCE</scope>
    <source>
        <strain evidence="2">G3</strain>
    </source>
</reference>
<dbReference type="Proteomes" id="UP000001542">
    <property type="component" value="Unassembled WGS sequence"/>
</dbReference>
<keyword evidence="1" id="KW-0175">Coiled coil</keyword>
<dbReference type="AlphaFoldDB" id="A2F3V1"/>
<gene>
    <name evidence="2" type="ORF">TVAG_114240</name>
</gene>
<dbReference type="RefSeq" id="XP_001313349.1">
    <property type="nucleotide sequence ID" value="XM_001313348.1"/>
</dbReference>
<dbReference type="KEGG" id="tva:4758240"/>
<feature type="coiled-coil region" evidence="1">
    <location>
        <begin position="278"/>
        <end position="312"/>
    </location>
</feature>
<evidence type="ECO:0000256" key="1">
    <source>
        <dbReference type="SAM" id="Coils"/>
    </source>
</evidence>
<name>A2F3V1_TRIV3</name>
<dbReference type="EMBL" id="DS113602">
    <property type="protein sequence ID" value="EAY00420.1"/>
    <property type="molecule type" value="Genomic_DNA"/>
</dbReference>
<dbReference type="SMR" id="A2F3V1"/>
<keyword evidence="3" id="KW-1185">Reference proteome</keyword>
<proteinExistence type="predicted"/>
<reference evidence="2" key="2">
    <citation type="journal article" date="2007" name="Science">
        <title>Draft genome sequence of the sexually transmitted pathogen Trichomonas vaginalis.</title>
        <authorList>
            <person name="Carlton J.M."/>
            <person name="Hirt R.P."/>
            <person name="Silva J.C."/>
            <person name="Delcher A.L."/>
            <person name="Schatz M."/>
            <person name="Zhao Q."/>
            <person name="Wortman J.R."/>
            <person name="Bidwell S.L."/>
            <person name="Alsmark U.C.M."/>
            <person name="Besteiro S."/>
            <person name="Sicheritz-Ponten T."/>
            <person name="Noel C.J."/>
            <person name="Dacks J.B."/>
            <person name="Foster P.G."/>
            <person name="Simillion C."/>
            <person name="Van de Peer Y."/>
            <person name="Miranda-Saavedra D."/>
            <person name="Barton G.J."/>
            <person name="Westrop G.D."/>
            <person name="Mueller S."/>
            <person name="Dessi D."/>
            <person name="Fiori P.L."/>
            <person name="Ren Q."/>
            <person name="Paulsen I."/>
            <person name="Zhang H."/>
            <person name="Bastida-Corcuera F.D."/>
            <person name="Simoes-Barbosa A."/>
            <person name="Brown M.T."/>
            <person name="Hayes R.D."/>
            <person name="Mukherjee M."/>
            <person name="Okumura C.Y."/>
            <person name="Schneider R."/>
            <person name="Smith A.J."/>
            <person name="Vanacova S."/>
            <person name="Villalvazo M."/>
            <person name="Haas B.J."/>
            <person name="Pertea M."/>
            <person name="Feldblyum T.V."/>
            <person name="Utterback T.R."/>
            <person name="Shu C.L."/>
            <person name="Osoegawa K."/>
            <person name="de Jong P.J."/>
            <person name="Hrdy I."/>
            <person name="Horvathova L."/>
            <person name="Zubacova Z."/>
            <person name="Dolezal P."/>
            <person name="Malik S.B."/>
            <person name="Logsdon J.M. Jr."/>
            <person name="Henze K."/>
            <person name="Gupta A."/>
            <person name="Wang C.C."/>
            <person name="Dunne R.L."/>
            <person name="Upcroft J.A."/>
            <person name="Upcroft P."/>
            <person name="White O."/>
            <person name="Salzberg S.L."/>
            <person name="Tang P."/>
            <person name="Chiu C.-H."/>
            <person name="Lee Y.-S."/>
            <person name="Embley T.M."/>
            <person name="Coombs G.H."/>
            <person name="Mottram J.C."/>
            <person name="Tachezy J."/>
            <person name="Fraser-Liggett C.M."/>
            <person name="Johnson P.J."/>
        </authorList>
    </citation>
    <scope>NUCLEOTIDE SEQUENCE [LARGE SCALE GENOMIC DNA]</scope>
    <source>
        <strain evidence="2">G3</strain>
    </source>
</reference>
<evidence type="ECO:0000313" key="3">
    <source>
        <dbReference type="Proteomes" id="UP000001542"/>
    </source>
</evidence>
<sequence length="342" mass="40451">MEYPSLFSMIQFMPNVSVSPFWSILTQITESQIDWPDIIPCNSTSKIIEGLKFINNIEYDECRAMIMLNFIDRSLKEHKFETIFSDDLQIQQEVQKFIDISSKNPITKEYSTLIRLKLTQSNDNFLNLLNNLDSQFIQSNNQQNIPISINTKRTNAPRSSIALFYNKSDEKLNETDDSYSSPNELFEECSPEGFSLVQEDFSFESQKKPKKTKKNIKRRNIDYFDMPAAVADASIDMLYEEMLNYVNLYRNFLVNVISEVHSKVIEIKTNKNFPEIEDSNYQRHIEEMERKLDDLMIELDDCMDKIGRVEENHLKMQRRIQSQLNLHWRIMNTYEEDFLNEI</sequence>
<dbReference type="InParanoid" id="A2F3V1"/>
<dbReference type="VEuPathDB" id="TrichDB:TVAG_114240"/>
<evidence type="ECO:0000313" key="2">
    <source>
        <dbReference type="EMBL" id="EAY00420.1"/>
    </source>
</evidence>
<protein>
    <submittedName>
        <fullName evidence="2">Uncharacterized protein</fullName>
    </submittedName>
</protein>